<evidence type="ECO:0000313" key="1">
    <source>
        <dbReference type="EMBL" id="GAA5804884.1"/>
    </source>
</evidence>
<sequence>MHLERMQNNTTRVISSRGTKDLSRKSIQAILTTYEASETVRTIIVDNCEVMKWVKGADKPLQSIIIRPRWLKIMSFEKLSADCITLILQHLDLKTIQQLAISSKALHSWCLVAHLNYITTLPQSKVEFPEIVLKLTTTLRINEVIEITGADWLASAPWPYPRGYK</sequence>
<dbReference type="EMBL" id="BAABUJ010000039">
    <property type="protein sequence ID" value="GAA5804884.1"/>
    <property type="molecule type" value="Genomic_DNA"/>
</dbReference>
<evidence type="ECO:0008006" key="3">
    <source>
        <dbReference type="Google" id="ProtNLM"/>
    </source>
</evidence>
<proteinExistence type="predicted"/>
<name>A0ABP9YD45_9FUNG</name>
<protein>
    <recommendedName>
        <fullName evidence="3">F-box domain-containing protein</fullName>
    </recommendedName>
</protein>
<keyword evidence="2" id="KW-1185">Reference proteome</keyword>
<comment type="caution">
    <text evidence="1">The sequence shown here is derived from an EMBL/GenBank/DDBJ whole genome shotgun (WGS) entry which is preliminary data.</text>
</comment>
<accession>A0ABP9YD45</accession>
<organism evidence="1 2">
    <name type="scientific">Helicostylum pulchrum</name>
    <dbReference type="NCBI Taxonomy" id="562976"/>
    <lineage>
        <taxon>Eukaryota</taxon>
        <taxon>Fungi</taxon>
        <taxon>Fungi incertae sedis</taxon>
        <taxon>Mucoromycota</taxon>
        <taxon>Mucoromycotina</taxon>
        <taxon>Mucoromycetes</taxon>
        <taxon>Mucorales</taxon>
        <taxon>Mucorineae</taxon>
        <taxon>Mucoraceae</taxon>
        <taxon>Helicostylum</taxon>
    </lineage>
</organism>
<gene>
    <name evidence="1" type="ORF">HPULCUR_010393</name>
</gene>
<evidence type="ECO:0000313" key="2">
    <source>
        <dbReference type="Proteomes" id="UP001476247"/>
    </source>
</evidence>
<reference evidence="1 2" key="1">
    <citation type="submission" date="2024-04" db="EMBL/GenBank/DDBJ databases">
        <title>genome sequences of Mucor flavus KT1a and Helicostylum pulchrum KT1b strains isolation_sourced from the surface of a dry-aged beef.</title>
        <authorList>
            <person name="Toyotome T."/>
            <person name="Hosono M."/>
            <person name="Torimaru M."/>
            <person name="Fukuda K."/>
            <person name="Mikami N."/>
        </authorList>
    </citation>
    <scope>NUCLEOTIDE SEQUENCE [LARGE SCALE GENOMIC DNA]</scope>
    <source>
        <strain evidence="1 2">KT1b</strain>
    </source>
</reference>
<dbReference type="Proteomes" id="UP001476247">
    <property type="component" value="Unassembled WGS sequence"/>
</dbReference>